<evidence type="ECO:0000313" key="15">
    <source>
        <dbReference type="EMBL" id="TZF88049.1"/>
    </source>
</evidence>
<dbReference type="Pfam" id="PF00082">
    <property type="entry name" value="Peptidase_S8"/>
    <property type="match status" value="1"/>
</dbReference>
<dbReference type="PROSITE" id="PS00137">
    <property type="entry name" value="SUBTILASE_HIS"/>
    <property type="match status" value="1"/>
</dbReference>
<dbReference type="PRINTS" id="PR00723">
    <property type="entry name" value="SUBTILISIN"/>
</dbReference>
<dbReference type="EMBL" id="VTRV01000119">
    <property type="protein sequence ID" value="TZF88049.1"/>
    <property type="molecule type" value="Genomic_DNA"/>
</dbReference>
<evidence type="ECO:0000256" key="11">
    <source>
        <dbReference type="SAM" id="MobiDB-lite"/>
    </source>
</evidence>
<dbReference type="OrthoDB" id="9790784at2"/>
<proteinExistence type="inferred from homology"/>
<evidence type="ECO:0000256" key="5">
    <source>
        <dbReference type="ARBA" id="ARBA00022729"/>
    </source>
</evidence>
<evidence type="ECO:0000313" key="16">
    <source>
        <dbReference type="Proteomes" id="UP000323164"/>
    </source>
</evidence>
<evidence type="ECO:0000256" key="10">
    <source>
        <dbReference type="RuleBase" id="RU003355"/>
    </source>
</evidence>
<dbReference type="PANTHER" id="PTHR43806:SF66">
    <property type="entry name" value="SERIN ENDOPEPTIDASE"/>
    <property type="match status" value="1"/>
</dbReference>
<keyword evidence="6 9" id="KW-0378">Hydrolase</keyword>
<feature type="compositionally biased region" description="Polar residues" evidence="11">
    <location>
        <begin position="364"/>
        <end position="379"/>
    </location>
</feature>
<feature type="domain" description="Peptidase S8/S53" evidence="12">
    <location>
        <begin position="147"/>
        <end position="568"/>
    </location>
</feature>
<dbReference type="Gene3D" id="3.50.30.30">
    <property type="match status" value="1"/>
</dbReference>
<evidence type="ECO:0000256" key="9">
    <source>
        <dbReference type="PROSITE-ProRule" id="PRU01240"/>
    </source>
</evidence>
<keyword evidence="16" id="KW-1185">Reference proteome</keyword>
<dbReference type="InterPro" id="IPR034187">
    <property type="entry name" value="Peptidases_S8_5"/>
</dbReference>
<protein>
    <submittedName>
        <fullName evidence="15">S8 family serine peptidase</fullName>
    </submittedName>
</protein>
<dbReference type="PANTHER" id="PTHR43806">
    <property type="entry name" value="PEPTIDASE S8"/>
    <property type="match status" value="1"/>
</dbReference>
<feature type="region of interest" description="Disordered" evidence="11">
    <location>
        <begin position="197"/>
        <end position="216"/>
    </location>
</feature>
<dbReference type="Gene3D" id="2.60.40.1710">
    <property type="entry name" value="Subtilisin-like superfamily"/>
    <property type="match status" value="1"/>
</dbReference>
<dbReference type="InterPro" id="IPR010435">
    <property type="entry name" value="C5a/SBT2-like_Fn3"/>
</dbReference>
<dbReference type="CDD" id="cd07489">
    <property type="entry name" value="Peptidases_S8_5"/>
    <property type="match status" value="1"/>
</dbReference>
<evidence type="ECO:0000256" key="6">
    <source>
        <dbReference type="ARBA" id="ARBA00022801"/>
    </source>
</evidence>
<comment type="caution">
    <text evidence="15">The sequence shown here is derived from an EMBL/GenBank/DDBJ whole genome shotgun (WGS) entry which is preliminary data.</text>
</comment>
<dbReference type="InterPro" id="IPR015500">
    <property type="entry name" value="Peptidase_S8_subtilisin-rel"/>
</dbReference>
<keyword evidence="7 9" id="KW-0720">Serine protease</keyword>
<dbReference type="SUPFAM" id="SSF52025">
    <property type="entry name" value="PA domain"/>
    <property type="match status" value="1"/>
</dbReference>
<dbReference type="InterPro" id="IPR023828">
    <property type="entry name" value="Peptidase_S8_Ser-AS"/>
</dbReference>
<dbReference type="GO" id="GO:0016020">
    <property type="term" value="C:membrane"/>
    <property type="evidence" value="ECO:0007669"/>
    <property type="project" value="InterPro"/>
</dbReference>
<keyword evidence="3" id="KW-0964">Secreted</keyword>
<feature type="region of interest" description="Disordered" evidence="11">
    <location>
        <begin position="359"/>
        <end position="379"/>
    </location>
</feature>
<dbReference type="InterPro" id="IPR000209">
    <property type="entry name" value="Peptidase_S8/S53_dom"/>
</dbReference>
<dbReference type="InterPro" id="IPR023827">
    <property type="entry name" value="Peptidase_S8_Asp-AS"/>
</dbReference>
<dbReference type="InterPro" id="IPR003137">
    <property type="entry name" value="PA_domain"/>
</dbReference>
<gene>
    <name evidence="15" type="ORF">FW784_10425</name>
</gene>
<dbReference type="SUPFAM" id="SSF52743">
    <property type="entry name" value="Subtilisin-like"/>
    <property type="match status" value="1"/>
</dbReference>
<dbReference type="Gene3D" id="3.40.50.200">
    <property type="entry name" value="Peptidase S8/S53 domain"/>
    <property type="match status" value="1"/>
</dbReference>
<dbReference type="GO" id="GO:0004252">
    <property type="term" value="F:serine-type endopeptidase activity"/>
    <property type="evidence" value="ECO:0007669"/>
    <property type="project" value="UniProtKB-UniRule"/>
</dbReference>
<dbReference type="Proteomes" id="UP000323164">
    <property type="component" value="Unassembled WGS sequence"/>
</dbReference>
<dbReference type="GO" id="GO:0005615">
    <property type="term" value="C:extracellular space"/>
    <property type="evidence" value="ECO:0007669"/>
    <property type="project" value="TreeGrafter"/>
</dbReference>
<keyword evidence="2" id="KW-0134">Cell wall</keyword>
<evidence type="ECO:0000259" key="12">
    <source>
        <dbReference type="Pfam" id="PF00082"/>
    </source>
</evidence>
<reference evidence="15 16" key="1">
    <citation type="submission" date="2019-08" db="EMBL/GenBank/DDBJ databases">
        <title>Draft genome sequence of Lysobacter sp. UKS-15.</title>
        <authorList>
            <person name="Im W.-T."/>
        </authorList>
    </citation>
    <scope>NUCLEOTIDE SEQUENCE [LARGE SCALE GENOMIC DNA]</scope>
    <source>
        <strain evidence="15 16">UKS-15</strain>
    </source>
</reference>
<dbReference type="InterPro" id="IPR050131">
    <property type="entry name" value="Peptidase_S8_subtilisin-like"/>
</dbReference>
<dbReference type="PROSITE" id="PS51892">
    <property type="entry name" value="SUBTILASE"/>
    <property type="match status" value="1"/>
</dbReference>
<feature type="domain" description="C5a peptidase/Subtilisin-like protease SBT2-like Fn3-like" evidence="14">
    <location>
        <begin position="611"/>
        <end position="706"/>
    </location>
</feature>
<evidence type="ECO:0000256" key="2">
    <source>
        <dbReference type="ARBA" id="ARBA00022512"/>
    </source>
</evidence>
<dbReference type="Pfam" id="PF06280">
    <property type="entry name" value="fn3_5"/>
    <property type="match status" value="1"/>
</dbReference>
<feature type="active site" description="Charge relay system" evidence="8 9">
    <location>
        <position position="526"/>
    </location>
</feature>
<dbReference type="InterPro" id="IPR046450">
    <property type="entry name" value="PA_dom_sf"/>
</dbReference>
<dbReference type="Pfam" id="PF02225">
    <property type="entry name" value="PA"/>
    <property type="match status" value="1"/>
</dbReference>
<dbReference type="PROSITE" id="PS00138">
    <property type="entry name" value="SUBTILASE_SER"/>
    <property type="match status" value="1"/>
</dbReference>
<keyword evidence="5" id="KW-0732">Signal</keyword>
<dbReference type="AlphaFoldDB" id="A0A5D8YZZ5"/>
<evidence type="ECO:0000256" key="7">
    <source>
        <dbReference type="ARBA" id="ARBA00022825"/>
    </source>
</evidence>
<keyword evidence="4 9" id="KW-0645">Protease</keyword>
<evidence type="ECO:0000256" key="3">
    <source>
        <dbReference type="ARBA" id="ARBA00022525"/>
    </source>
</evidence>
<organism evidence="15 16">
    <name type="scientific">Cognatilysobacter lacus</name>
    <dbReference type="NCBI Taxonomy" id="1643323"/>
    <lineage>
        <taxon>Bacteria</taxon>
        <taxon>Pseudomonadati</taxon>
        <taxon>Pseudomonadota</taxon>
        <taxon>Gammaproteobacteria</taxon>
        <taxon>Lysobacterales</taxon>
        <taxon>Lysobacteraceae</taxon>
        <taxon>Cognatilysobacter</taxon>
    </lineage>
</organism>
<name>A0A5D8YZZ5_9GAMM</name>
<dbReference type="InterPro" id="IPR036852">
    <property type="entry name" value="Peptidase_S8/S53_dom_sf"/>
</dbReference>
<dbReference type="InterPro" id="IPR022398">
    <property type="entry name" value="Peptidase_S8_His-AS"/>
</dbReference>
<evidence type="ECO:0000256" key="8">
    <source>
        <dbReference type="PIRSR" id="PIRSR615500-1"/>
    </source>
</evidence>
<comment type="similarity">
    <text evidence="1 9 10">Belongs to the peptidase S8 family.</text>
</comment>
<feature type="active site" description="Charge relay system" evidence="8 9">
    <location>
        <position position="156"/>
    </location>
</feature>
<feature type="domain" description="PA" evidence="13">
    <location>
        <begin position="379"/>
        <end position="453"/>
    </location>
</feature>
<evidence type="ECO:0000256" key="4">
    <source>
        <dbReference type="ARBA" id="ARBA00022670"/>
    </source>
</evidence>
<evidence type="ECO:0000259" key="13">
    <source>
        <dbReference type="Pfam" id="PF02225"/>
    </source>
</evidence>
<accession>A0A5D8YZZ5</accession>
<dbReference type="GO" id="GO:0006508">
    <property type="term" value="P:proteolysis"/>
    <property type="evidence" value="ECO:0007669"/>
    <property type="project" value="UniProtKB-KW"/>
</dbReference>
<feature type="active site" description="Charge relay system" evidence="8 9">
    <location>
        <position position="218"/>
    </location>
</feature>
<evidence type="ECO:0000259" key="14">
    <source>
        <dbReference type="Pfam" id="PF06280"/>
    </source>
</evidence>
<dbReference type="PROSITE" id="PS00136">
    <property type="entry name" value="SUBTILASE_ASP"/>
    <property type="match status" value="1"/>
</dbReference>
<evidence type="ECO:0000256" key="1">
    <source>
        <dbReference type="ARBA" id="ARBA00011073"/>
    </source>
</evidence>
<sequence>MVVLAQDGFEVQWLQPDTPSLVPDPNAAPVDESPQRWFVELSNAPTGDNGPLAAVRSEKQVFRNAARGAGLRYIENYAFDDLFNGFSVTVSRAQLGTLMRMPGVRAIYPVQTIAMPQDTPGTSSPDLYTALAMTGADVAQNTLGLDGSGVRVAVMDTGIDVDHPAFGGGGVNGGTAFPTARVVAGWDFVGDAFNADSSSPSYNPVPSPDARPDDCAGHGTHVAGIIGANGDVKGVAPKVSLGAYRVFGCQGSTTADVMLAAMERAKADHMQVLNMSIGSAFQWPQYPTAKAASRLVEHGMVVVASAGNDGGTGLYSLGAPSVGDEVISVASFDNTSITQPAFALSPDAYKVGFNAATGAPTPPSSGSATLDRTGTTSTTNDGCAALPANSLAGKVALIRRGTCSFYIKSTNAQAAGAIGVVLYNNVAGPLNPTVAGTPSINIPVAAVTAADGALMDGRIAAGPTQLTWGNFHASIPNPTGGLISSFSSWGLSPDLQLKPDIGAPGGSIYSTFPLERGGYASLSGTSMSSPHVAGAVALLLQSAPHTPAQVVRTILQNTAQPKPWSGSPGSGFLDATHRQGAGMLRIDQAVMATTRVEPGKISLGESEVGTQVRRLQLSNRGTVPVTYTFSAVDTVGTGPYTFSPSYFIGGTGVAFSVPSLTLAPRTSASVNVTIAPPAGPTITGGIYGGYVVMTPDNGSETLRVPYSGYVGDYQARQVMTPTANGFPWLAKLTGPSYVNQPGGATYSMVGNDVPFFLIHFDHQSRLLRMVVRDAATGRNWHRALQTAYLGRNSGPTGFFAFSWDGTTTAGRNTFTVPDGQYIVSVQVLKPLGDEENPAHWETWNSPVITIQR</sequence>